<reference evidence="2" key="1">
    <citation type="submission" date="2020-08" db="EMBL/GenBank/DDBJ databases">
        <title>Genome public.</title>
        <authorList>
            <person name="Liu C."/>
            <person name="Sun Q."/>
        </authorList>
    </citation>
    <scope>NUCLEOTIDE SEQUENCE</scope>
    <source>
        <strain evidence="2">NSJ-44</strain>
    </source>
</reference>
<dbReference type="Proteomes" id="UP000654279">
    <property type="component" value="Unassembled WGS sequence"/>
</dbReference>
<dbReference type="PROSITE" id="PS51257">
    <property type="entry name" value="PROKAR_LIPOPROTEIN"/>
    <property type="match status" value="1"/>
</dbReference>
<keyword evidence="3" id="KW-1185">Reference proteome</keyword>
<name>A0A926D1I3_9FIRM</name>
<proteinExistence type="predicted"/>
<feature type="signal peptide" evidence="1">
    <location>
        <begin position="1"/>
        <end position="24"/>
    </location>
</feature>
<evidence type="ECO:0000313" key="3">
    <source>
        <dbReference type="Proteomes" id="UP000654279"/>
    </source>
</evidence>
<keyword evidence="1" id="KW-0732">Signal</keyword>
<dbReference type="EMBL" id="JACRSO010000003">
    <property type="protein sequence ID" value="MBC8529543.1"/>
    <property type="molecule type" value="Genomic_DNA"/>
</dbReference>
<feature type="chain" id="PRO_5038799211" description="Lipoprotein" evidence="1">
    <location>
        <begin position="25"/>
        <end position="177"/>
    </location>
</feature>
<evidence type="ECO:0000313" key="2">
    <source>
        <dbReference type="EMBL" id="MBC8529543.1"/>
    </source>
</evidence>
<organism evidence="2 3">
    <name type="scientific">Luoshenia tenuis</name>
    <dbReference type="NCBI Taxonomy" id="2763654"/>
    <lineage>
        <taxon>Bacteria</taxon>
        <taxon>Bacillati</taxon>
        <taxon>Bacillota</taxon>
        <taxon>Clostridia</taxon>
        <taxon>Christensenellales</taxon>
        <taxon>Christensenellaceae</taxon>
        <taxon>Luoshenia</taxon>
    </lineage>
</organism>
<dbReference type="AlphaFoldDB" id="A0A926D1I3"/>
<protein>
    <recommendedName>
        <fullName evidence="4">Lipoprotein</fullName>
    </recommendedName>
</protein>
<sequence>MRGNKRAVCLLLAVLLALGCLGMAGCKEPHPENYYVGRLKIGYMPDNWELTDVIDDKYDGSTAKWFKIDEETTLRLIFKDTHESLEEYYQNESNATMPKYKRSEMLGTRTIAEQEAIHYMVYYEEDWGTTTEVYALKLKDGIGAFRIERTADSQYVAGEELERVLDSAGIAMSVLDP</sequence>
<evidence type="ECO:0008006" key="4">
    <source>
        <dbReference type="Google" id="ProtNLM"/>
    </source>
</evidence>
<accession>A0A926D1I3</accession>
<gene>
    <name evidence="2" type="ORF">H8699_08910</name>
</gene>
<dbReference type="RefSeq" id="WP_249285372.1">
    <property type="nucleotide sequence ID" value="NZ_JACRSO010000003.1"/>
</dbReference>
<evidence type="ECO:0000256" key="1">
    <source>
        <dbReference type="SAM" id="SignalP"/>
    </source>
</evidence>
<comment type="caution">
    <text evidence="2">The sequence shown here is derived from an EMBL/GenBank/DDBJ whole genome shotgun (WGS) entry which is preliminary data.</text>
</comment>